<evidence type="ECO:0000313" key="9">
    <source>
        <dbReference type="Proteomes" id="UP000605568"/>
    </source>
</evidence>
<evidence type="ECO:0000256" key="5">
    <source>
        <dbReference type="SAM" id="Phobius"/>
    </source>
</evidence>
<dbReference type="InterPro" id="IPR036640">
    <property type="entry name" value="ABC1_TM_sf"/>
</dbReference>
<keyword evidence="8" id="KW-0547">Nucleotide-binding</keyword>
<comment type="subcellular location">
    <subcellularLocation>
        <location evidence="1">Cell membrane</location>
        <topology evidence="1">Multi-pass membrane protein</topology>
    </subcellularLocation>
</comment>
<dbReference type="GO" id="GO:0005524">
    <property type="term" value="F:ATP binding"/>
    <property type="evidence" value="ECO:0007669"/>
    <property type="project" value="UniProtKB-KW"/>
</dbReference>
<dbReference type="PROSITE" id="PS00211">
    <property type="entry name" value="ABC_TRANSPORTER_1"/>
    <property type="match status" value="1"/>
</dbReference>
<evidence type="ECO:0000256" key="2">
    <source>
        <dbReference type="ARBA" id="ARBA00022692"/>
    </source>
</evidence>
<feature type="domain" description="ABC transporter" evidence="6">
    <location>
        <begin position="227"/>
        <end position="545"/>
    </location>
</feature>
<gene>
    <name evidence="8" type="ORF">GCM10017774_30490</name>
</gene>
<dbReference type="Proteomes" id="UP000605568">
    <property type="component" value="Unassembled WGS sequence"/>
</dbReference>
<evidence type="ECO:0000256" key="1">
    <source>
        <dbReference type="ARBA" id="ARBA00004651"/>
    </source>
</evidence>
<feature type="transmembrane region" description="Helical" evidence="5">
    <location>
        <begin position="251"/>
        <end position="274"/>
    </location>
</feature>
<dbReference type="Pfam" id="PF00664">
    <property type="entry name" value="ABC_membrane"/>
    <property type="match status" value="1"/>
</dbReference>
<feature type="transmembrane region" description="Helical" evidence="5">
    <location>
        <begin position="280"/>
        <end position="304"/>
    </location>
</feature>
<evidence type="ECO:0000256" key="3">
    <source>
        <dbReference type="ARBA" id="ARBA00022989"/>
    </source>
</evidence>
<organism evidence="8 9">
    <name type="scientific">Lentzea cavernae</name>
    <dbReference type="NCBI Taxonomy" id="2020703"/>
    <lineage>
        <taxon>Bacteria</taxon>
        <taxon>Bacillati</taxon>
        <taxon>Actinomycetota</taxon>
        <taxon>Actinomycetes</taxon>
        <taxon>Pseudonocardiales</taxon>
        <taxon>Pseudonocardiaceae</taxon>
        <taxon>Lentzea</taxon>
    </lineage>
</organism>
<evidence type="ECO:0000259" key="7">
    <source>
        <dbReference type="PROSITE" id="PS50929"/>
    </source>
</evidence>
<dbReference type="EMBL" id="BNAR01000004">
    <property type="protein sequence ID" value="GHH39209.1"/>
    <property type="molecule type" value="Genomic_DNA"/>
</dbReference>
<sequence>MGREAGINSVGNAARIRRRVVRRQRGRVAGASLLLMGHQTCEALVPVALGLAIDQAVASGEITALALAVGGLVVLFAALNTCYRWFARFAQLAVIDEAHALRVELGARLLRVGGTAAARHRGELLTIASSDADQVSRAVVWIAGLAGSVAALGVSCAVLVGIDVRLGLLLIVTAVVTTFGLNLLSPLLARRVAGQQEALAAASALATDLVTGLRVVHGLRAEETAVRRYRTVSRAAEAAGIRSGTAASLQLGVTVLAGTVVLVVAVFAAGLLAVEGAIGIGAFVAAIGAAQFIAEPLSGVGMYLRFGAAALASSGRVGDVLDAEGEPAGAARAEGAPVTIPLLADGCTGVVADPQVVDEVLEVLRGREPGRVRVEWKGDPPAQVHVEPVRAHLFAGTFEDNLTLGRPADSPERLRQALVAAGADEVVDARPGGLLEPLRDRGLSLSGGQRQRVVLARALHTDPPALVLTEPTTALDPVTEQAVAEGVRGHRHGAGSRATVVITTSPILLDRTDHVVFARSTGEVVIGDHHGLLDSEPDYRRRVLG</sequence>
<evidence type="ECO:0000259" key="6">
    <source>
        <dbReference type="PROSITE" id="PS50893"/>
    </source>
</evidence>
<name>A0ABQ3MDL4_9PSEU</name>
<protein>
    <submittedName>
        <fullName evidence="8">Multidrug ABC transporter ATP-binding protein</fullName>
    </submittedName>
</protein>
<dbReference type="SUPFAM" id="SSF90123">
    <property type="entry name" value="ABC transporter transmembrane region"/>
    <property type="match status" value="1"/>
</dbReference>
<dbReference type="PROSITE" id="PS50929">
    <property type="entry name" value="ABC_TM1F"/>
    <property type="match status" value="1"/>
</dbReference>
<dbReference type="PANTHER" id="PTHR43394">
    <property type="entry name" value="ATP-DEPENDENT PERMEASE MDL1, MITOCHONDRIAL"/>
    <property type="match status" value="1"/>
</dbReference>
<feature type="transmembrane region" description="Helical" evidence="5">
    <location>
        <begin position="65"/>
        <end position="86"/>
    </location>
</feature>
<evidence type="ECO:0000313" key="8">
    <source>
        <dbReference type="EMBL" id="GHH39209.1"/>
    </source>
</evidence>
<feature type="transmembrane region" description="Helical" evidence="5">
    <location>
        <begin position="168"/>
        <end position="189"/>
    </location>
</feature>
<keyword evidence="2 5" id="KW-0812">Transmembrane</keyword>
<feature type="transmembrane region" description="Helical" evidence="5">
    <location>
        <begin position="138"/>
        <end position="162"/>
    </location>
</feature>
<dbReference type="Gene3D" id="1.20.1560.10">
    <property type="entry name" value="ABC transporter type 1, transmembrane domain"/>
    <property type="match status" value="1"/>
</dbReference>
<dbReference type="InterPro" id="IPR017871">
    <property type="entry name" value="ABC_transporter-like_CS"/>
</dbReference>
<dbReference type="InterPro" id="IPR011527">
    <property type="entry name" value="ABC1_TM_dom"/>
</dbReference>
<dbReference type="Pfam" id="PF00005">
    <property type="entry name" value="ABC_tran"/>
    <property type="match status" value="1"/>
</dbReference>
<accession>A0ABQ3MDL4</accession>
<keyword evidence="8" id="KW-0067">ATP-binding</keyword>
<evidence type="ECO:0000256" key="4">
    <source>
        <dbReference type="ARBA" id="ARBA00023136"/>
    </source>
</evidence>
<feature type="transmembrane region" description="Helical" evidence="5">
    <location>
        <begin position="28"/>
        <end position="53"/>
    </location>
</feature>
<dbReference type="InterPro" id="IPR027417">
    <property type="entry name" value="P-loop_NTPase"/>
</dbReference>
<dbReference type="CDD" id="cd07346">
    <property type="entry name" value="ABC_6TM_exporters"/>
    <property type="match status" value="1"/>
</dbReference>
<comment type="caution">
    <text evidence="8">The sequence shown here is derived from an EMBL/GenBank/DDBJ whole genome shotgun (WGS) entry which is preliminary data.</text>
</comment>
<proteinExistence type="predicted"/>
<keyword evidence="3 5" id="KW-1133">Transmembrane helix</keyword>
<dbReference type="InterPro" id="IPR003439">
    <property type="entry name" value="ABC_transporter-like_ATP-bd"/>
</dbReference>
<feature type="domain" description="ABC transmembrane type-1" evidence="7">
    <location>
        <begin position="29"/>
        <end position="309"/>
    </location>
</feature>
<reference evidence="9" key="1">
    <citation type="journal article" date="2019" name="Int. J. Syst. Evol. Microbiol.">
        <title>The Global Catalogue of Microorganisms (GCM) 10K type strain sequencing project: providing services to taxonomists for standard genome sequencing and annotation.</title>
        <authorList>
            <consortium name="The Broad Institute Genomics Platform"/>
            <consortium name="The Broad Institute Genome Sequencing Center for Infectious Disease"/>
            <person name="Wu L."/>
            <person name="Ma J."/>
        </authorList>
    </citation>
    <scope>NUCLEOTIDE SEQUENCE [LARGE SCALE GENOMIC DNA]</scope>
    <source>
        <strain evidence="9">CGMCC 4.7367</strain>
    </source>
</reference>
<keyword evidence="9" id="KW-1185">Reference proteome</keyword>
<dbReference type="InterPro" id="IPR039421">
    <property type="entry name" value="Type_1_exporter"/>
</dbReference>
<keyword evidence="4 5" id="KW-0472">Membrane</keyword>
<dbReference type="Gene3D" id="3.40.50.300">
    <property type="entry name" value="P-loop containing nucleotide triphosphate hydrolases"/>
    <property type="match status" value="1"/>
</dbReference>
<dbReference type="PANTHER" id="PTHR43394:SF1">
    <property type="entry name" value="ATP-BINDING CASSETTE SUB-FAMILY B MEMBER 10, MITOCHONDRIAL"/>
    <property type="match status" value="1"/>
</dbReference>
<dbReference type="SUPFAM" id="SSF52540">
    <property type="entry name" value="P-loop containing nucleoside triphosphate hydrolases"/>
    <property type="match status" value="1"/>
</dbReference>
<dbReference type="PROSITE" id="PS50893">
    <property type="entry name" value="ABC_TRANSPORTER_2"/>
    <property type="match status" value="1"/>
</dbReference>